<name>A0A0F0LFL1_9MICO</name>
<feature type="transmembrane region" description="Helical" evidence="1">
    <location>
        <begin position="41"/>
        <end position="60"/>
    </location>
</feature>
<dbReference type="Proteomes" id="UP000033640">
    <property type="component" value="Unassembled WGS sequence"/>
</dbReference>
<dbReference type="RefSeq" id="WP_045278467.1">
    <property type="nucleotide sequence ID" value="NZ_CAKKLT010000025.1"/>
</dbReference>
<keyword evidence="1" id="KW-0812">Transmembrane</keyword>
<evidence type="ECO:0000313" key="2">
    <source>
        <dbReference type="EMBL" id="KJL30311.1"/>
    </source>
</evidence>
<reference evidence="2 3" key="1">
    <citation type="submission" date="2015-02" db="EMBL/GenBank/DDBJ databases">
        <title>Draft genome sequences of ten Microbacterium spp. with emphasis on heavy metal contaminated environments.</title>
        <authorList>
            <person name="Corretto E."/>
        </authorList>
    </citation>
    <scope>NUCLEOTIDE SEQUENCE [LARGE SCALE GENOMIC DNA]</scope>
    <source>
        <strain evidence="2 3">BEL4b</strain>
    </source>
</reference>
<dbReference type="PATRIC" id="fig|82380.11.peg.1093"/>
<evidence type="ECO:0000313" key="3">
    <source>
        <dbReference type="Proteomes" id="UP000033640"/>
    </source>
</evidence>
<accession>A0A0F0LFL1</accession>
<dbReference type="AlphaFoldDB" id="A0A0F0LFL1"/>
<protein>
    <submittedName>
        <fullName evidence="2">Uncharacterized protein</fullName>
    </submittedName>
</protein>
<organism evidence="2 3">
    <name type="scientific">Microbacterium oxydans</name>
    <dbReference type="NCBI Taxonomy" id="82380"/>
    <lineage>
        <taxon>Bacteria</taxon>
        <taxon>Bacillati</taxon>
        <taxon>Actinomycetota</taxon>
        <taxon>Actinomycetes</taxon>
        <taxon>Micrococcales</taxon>
        <taxon>Microbacteriaceae</taxon>
        <taxon>Microbacterium</taxon>
    </lineage>
</organism>
<feature type="transmembrane region" description="Helical" evidence="1">
    <location>
        <begin position="12"/>
        <end position="35"/>
    </location>
</feature>
<proteinExistence type="predicted"/>
<comment type="caution">
    <text evidence="2">The sequence shown here is derived from an EMBL/GenBank/DDBJ whole genome shotgun (WGS) entry which is preliminary data.</text>
</comment>
<sequence length="71" mass="7360">MTDLNPTPNKKLIIAGIEGFGSVIAGAVAIVVGLLMNAVPLIWIGVGLIVAGGILALVTARRRRRDAPDSR</sequence>
<keyword evidence="1" id="KW-1133">Transmembrane helix</keyword>
<evidence type="ECO:0000256" key="1">
    <source>
        <dbReference type="SAM" id="Phobius"/>
    </source>
</evidence>
<dbReference type="EMBL" id="JYIW01000020">
    <property type="protein sequence ID" value="KJL30311.1"/>
    <property type="molecule type" value="Genomic_DNA"/>
</dbReference>
<keyword evidence="1" id="KW-0472">Membrane</keyword>
<gene>
    <name evidence="2" type="ORF">RS83_01061</name>
</gene>